<reference evidence="2 3" key="1">
    <citation type="submission" date="2018-11" db="EMBL/GenBank/DDBJ databases">
        <title>Genomic Encyclopedia of Type Strains, Phase IV (KMG-IV): sequencing the most valuable type-strain genomes for metagenomic binning, comparative biology and taxonomic classification.</title>
        <authorList>
            <person name="Goeker M."/>
        </authorList>
    </citation>
    <scope>NUCLEOTIDE SEQUENCE [LARGE SCALE GENOMIC DNA]</scope>
    <source>
        <strain evidence="2 3">DSM 18090</strain>
    </source>
</reference>
<evidence type="ECO:0000256" key="1">
    <source>
        <dbReference type="SAM" id="Phobius"/>
    </source>
</evidence>
<evidence type="ECO:0000313" key="3">
    <source>
        <dbReference type="Proteomes" id="UP000276443"/>
    </source>
</evidence>
<accession>A0A3N5C5A8</accession>
<gene>
    <name evidence="2" type="ORF">EDC24_1854</name>
</gene>
<feature type="transmembrane region" description="Helical" evidence="1">
    <location>
        <begin position="5"/>
        <end position="21"/>
    </location>
</feature>
<keyword evidence="3" id="KW-1185">Reference proteome</keyword>
<protein>
    <submittedName>
        <fullName evidence="2">Uncharacterized protein</fullName>
    </submittedName>
</protein>
<dbReference type="Proteomes" id="UP000276443">
    <property type="component" value="Unassembled WGS sequence"/>
</dbReference>
<keyword evidence="1" id="KW-0472">Membrane</keyword>
<comment type="caution">
    <text evidence="2">The sequence shown here is derived from an EMBL/GenBank/DDBJ whole genome shotgun (WGS) entry which is preliminary data.</text>
</comment>
<dbReference type="OrthoDB" id="10010449at2"/>
<evidence type="ECO:0000313" key="2">
    <source>
        <dbReference type="EMBL" id="RPF53355.1"/>
    </source>
</evidence>
<feature type="transmembrane region" description="Helical" evidence="1">
    <location>
        <begin position="107"/>
        <end position="128"/>
    </location>
</feature>
<name>A0A3N5C5A8_9BACI</name>
<organism evidence="2 3">
    <name type="scientific">Aquisalibacillus elongatus</name>
    <dbReference type="NCBI Taxonomy" id="485577"/>
    <lineage>
        <taxon>Bacteria</taxon>
        <taxon>Bacillati</taxon>
        <taxon>Bacillota</taxon>
        <taxon>Bacilli</taxon>
        <taxon>Bacillales</taxon>
        <taxon>Bacillaceae</taxon>
        <taxon>Aquisalibacillus</taxon>
    </lineage>
</organism>
<feature type="transmembrane region" description="Helical" evidence="1">
    <location>
        <begin position="27"/>
        <end position="45"/>
    </location>
</feature>
<feature type="transmembrane region" description="Helical" evidence="1">
    <location>
        <begin position="66"/>
        <end position="87"/>
    </location>
</feature>
<sequence>MKRKLIALVLGLGFLFVPLFVELANPFVYIIVVAIYNIIWITRVLHEDYLDERFYKKWSILRQKSVFYLIIREWGLLSTLALVFLVGERVIFEGVHPLDYLESIFDLSRLVLFLFTSLIFSIGIAFAMKYENEKRYKRLRWKYEKQASQAG</sequence>
<dbReference type="EMBL" id="RKRF01000009">
    <property type="protein sequence ID" value="RPF53355.1"/>
    <property type="molecule type" value="Genomic_DNA"/>
</dbReference>
<dbReference type="RefSeq" id="WP_124221835.1">
    <property type="nucleotide sequence ID" value="NZ_RKRF01000009.1"/>
</dbReference>
<dbReference type="AlphaFoldDB" id="A0A3N5C5A8"/>
<keyword evidence="1" id="KW-1133">Transmembrane helix</keyword>
<keyword evidence="1" id="KW-0812">Transmembrane</keyword>
<proteinExistence type="predicted"/>